<proteinExistence type="predicted"/>
<sequence length="91" mass="10550">MQAINFEKNYDKQAEKIGLIVGISGEMYFCSISRVSAVYVEYIDEKWVAWRESYVPNTNRRSSYKLIAHGGFELVIARTKNYLGYITKNRG</sequence>
<evidence type="ECO:0000313" key="1">
    <source>
        <dbReference type="EMBL" id="PTF64764.1"/>
    </source>
</evidence>
<evidence type="ECO:0000313" key="2">
    <source>
        <dbReference type="Proteomes" id="UP000241208"/>
    </source>
</evidence>
<dbReference type="RefSeq" id="WP_107523678.1">
    <property type="nucleotide sequence ID" value="NZ_PYZR01000162.1"/>
</dbReference>
<dbReference type="EMBL" id="PYZR01000162">
    <property type="protein sequence ID" value="PTF64764.1"/>
    <property type="molecule type" value="Genomic_DNA"/>
</dbReference>
<dbReference type="AlphaFoldDB" id="A0A2T4LQ33"/>
<reference evidence="1 2" key="1">
    <citation type="journal article" date="2016" name="Front. Microbiol.">
        <title>Comprehensive Phylogenetic Analysis of Bovine Non-aureus Staphylococci Species Based on Whole-Genome Sequencing.</title>
        <authorList>
            <person name="Naushad S."/>
            <person name="Barkema H.W."/>
            <person name="Luby C."/>
            <person name="Condas L.A."/>
            <person name="Nobrega D.B."/>
            <person name="Carson D.A."/>
            <person name="De Buck J."/>
        </authorList>
    </citation>
    <scope>NUCLEOTIDE SEQUENCE [LARGE SCALE GENOMIC DNA]</scope>
    <source>
        <strain evidence="1 2">SNUC 3829</strain>
    </source>
</reference>
<accession>A0A2T4LQ33</accession>
<dbReference type="STRING" id="29382.BZ166_01640"/>
<protein>
    <submittedName>
        <fullName evidence="1">Pathogenicity island protein</fullName>
    </submittedName>
</protein>
<comment type="caution">
    <text evidence="1">The sequence shown here is derived from an EMBL/GenBank/DDBJ whole genome shotgun (WGS) entry which is preliminary data.</text>
</comment>
<name>A0A2T4LQ33_9STAP</name>
<gene>
    <name evidence="1" type="ORF">BUY34_11145</name>
</gene>
<organism evidence="1 2">
    <name type="scientific">Staphylococcus cohnii</name>
    <dbReference type="NCBI Taxonomy" id="29382"/>
    <lineage>
        <taxon>Bacteria</taxon>
        <taxon>Bacillati</taxon>
        <taxon>Bacillota</taxon>
        <taxon>Bacilli</taxon>
        <taxon>Bacillales</taxon>
        <taxon>Staphylococcaceae</taxon>
        <taxon>Staphylococcus</taxon>
        <taxon>Staphylococcus cohnii species complex</taxon>
    </lineage>
</organism>
<dbReference type="Proteomes" id="UP000241208">
    <property type="component" value="Unassembled WGS sequence"/>
</dbReference>